<dbReference type="PANTHER" id="PTHR10827">
    <property type="entry name" value="RETICULOCALBIN"/>
    <property type="match status" value="1"/>
</dbReference>
<evidence type="ECO:0000313" key="4">
    <source>
        <dbReference type="EMBL" id="QEL19596.1"/>
    </source>
</evidence>
<feature type="region of interest" description="Disordered" evidence="1">
    <location>
        <begin position="444"/>
        <end position="483"/>
    </location>
</feature>
<proteinExistence type="predicted"/>
<dbReference type="Proteomes" id="UP000324974">
    <property type="component" value="Chromosome"/>
</dbReference>
<dbReference type="Gene3D" id="1.10.238.10">
    <property type="entry name" value="EF-hand"/>
    <property type="match status" value="4"/>
</dbReference>
<dbReference type="InterPro" id="IPR018247">
    <property type="entry name" value="EF_Hand_1_Ca_BS"/>
</dbReference>
<evidence type="ECO:0000256" key="1">
    <source>
        <dbReference type="SAM" id="MobiDB-lite"/>
    </source>
</evidence>
<accession>A0A5C1ANL6</accession>
<gene>
    <name evidence="4" type="ORF">PX52LOC_06672</name>
</gene>
<evidence type="ECO:0000256" key="2">
    <source>
        <dbReference type="SAM" id="SignalP"/>
    </source>
</evidence>
<dbReference type="SMART" id="SM00054">
    <property type="entry name" value="EFh"/>
    <property type="match status" value="6"/>
</dbReference>
<feature type="domain" description="EF-hand" evidence="3">
    <location>
        <begin position="52"/>
        <end position="87"/>
    </location>
</feature>
<evidence type="ECO:0000313" key="5">
    <source>
        <dbReference type="Proteomes" id="UP000324974"/>
    </source>
</evidence>
<sequence>MIRRTLAALLFAAVPVAAADRPPAVDLVLLGGAKPARVQVEVEVDGKPLPAVWDETFAKLVAFYDRDGDGKLDKVEAARLPAPLAVRQAMGMGFIPPVGEAPMFADLDADKDGHASAAEVAAFYRRSGFGQPLIGIGSIPATADLTAALLKHLDADGDGTLSAKEWKDAAETLAKLDKNDDELIGANELVPQVVYPGAAGTILLTPPDDTAPTVEAVAKFPALRLPTEVADLRWAAEITRRGGPALPAAWRTQEPAGRWAVKFGAKDAAARVVVAGARFEGWTTSGKLPELLATTRKQLQAQLGTKPEPSGERPAGRRRGTGGLDWLTPIADRDGDGTLSEKELNAWLDLQQQVGRGHALITLLDAKTGLFELLDANHDGTLSVRELRRAWEVVTAAGIVKDGRFDRERVPRQLLAAASLGYPQSFGTDLRAGPAWFRAMDKNGDGDVSRKEFTGPAEAFDKLDTDKDGLLSSAEAEKTEPKK</sequence>
<keyword evidence="5" id="KW-1185">Reference proteome</keyword>
<reference evidence="5" key="1">
    <citation type="submission" date="2019-08" db="EMBL/GenBank/DDBJ databases">
        <title>Limnoglobus roseus gen. nov., sp. nov., a novel freshwater planctomycete with a giant genome from the family Gemmataceae.</title>
        <authorList>
            <person name="Kulichevskaya I.S."/>
            <person name="Naumoff D.G."/>
            <person name="Miroshnikov K."/>
            <person name="Ivanova A."/>
            <person name="Philippov D.A."/>
            <person name="Hakobyan A."/>
            <person name="Rijpstra I.C."/>
            <person name="Sinninghe Damste J.S."/>
            <person name="Liesack W."/>
            <person name="Dedysh S.N."/>
        </authorList>
    </citation>
    <scope>NUCLEOTIDE SEQUENCE [LARGE SCALE GENOMIC DNA]</scope>
    <source>
        <strain evidence="5">PX52</strain>
    </source>
</reference>
<dbReference type="PANTHER" id="PTHR10827:SF52">
    <property type="entry name" value="IP16409P"/>
    <property type="match status" value="1"/>
</dbReference>
<dbReference type="PROSITE" id="PS50222">
    <property type="entry name" value="EF_HAND_2"/>
    <property type="match status" value="5"/>
</dbReference>
<keyword evidence="2" id="KW-0732">Signal</keyword>
<feature type="domain" description="EF-hand" evidence="3">
    <location>
        <begin position="141"/>
        <end position="176"/>
    </location>
</feature>
<evidence type="ECO:0000259" key="3">
    <source>
        <dbReference type="PROSITE" id="PS50222"/>
    </source>
</evidence>
<dbReference type="SUPFAM" id="SSF47473">
    <property type="entry name" value="EF-hand"/>
    <property type="match status" value="2"/>
</dbReference>
<feature type="region of interest" description="Disordered" evidence="1">
    <location>
        <begin position="301"/>
        <end position="327"/>
    </location>
</feature>
<name>A0A5C1ANL6_9BACT</name>
<dbReference type="GO" id="GO:0005509">
    <property type="term" value="F:calcium ion binding"/>
    <property type="evidence" value="ECO:0007669"/>
    <property type="project" value="InterPro"/>
</dbReference>
<dbReference type="PROSITE" id="PS00018">
    <property type="entry name" value="EF_HAND_1"/>
    <property type="match status" value="4"/>
</dbReference>
<dbReference type="EMBL" id="CP042425">
    <property type="protein sequence ID" value="QEL19596.1"/>
    <property type="molecule type" value="Genomic_DNA"/>
</dbReference>
<feature type="domain" description="EF-hand" evidence="3">
    <location>
        <begin position="103"/>
        <end position="130"/>
    </location>
</feature>
<dbReference type="CDD" id="cd00051">
    <property type="entry name" value="EFh"/>
    <property type="match status" value="1"/>
</dbReference>
<feature type="domain" description="EF-hand" evidence="3">
    <location>
        <begin position="437"/>
        <end position="463"/>
    </location>
</feature>
<protein>
    <submittedName>
        <fullName evidence="4">Calmodulin</fullName>
    </submittedName>
</protein>
<dbReference type="OrthoDB" id="260830at2"/>
<dbReference type="RefSeq" id="WP_149113969.1">
    <property type="nucleotide sequence ID" value="NZ_CP042425.1"/>
</dbReference>
<dbReference type="Pfam" id="PF13202">
    <property type="entry name" value="EF-hand_5"/>
    <property type="match status" value="5"/>
</dbReference>
<dbReference type="InterPro" id="IPR002048">
    <property type="entry name" value="EF_hand_dom"/>
</dbReference>
<feature type="domain" description="EF-hand" evidence="3">
    <location>
        <begin position="370"/>
        <end position="397"/>
    </location>
</feature>
<feature type="signal peptide" evidence="2">
    <location>
        <begin position="1"/>
        <end position="19"/>
    </location>
</feature>
<dbReference type="KEGG" id="lrs:PX52LOC_06672"/>
<dbReference type="AlphaFoldDB" id="A0A5C1ANL6"/>
<organism evidence="4 5">
    <name type="scientific">Limnoglobus roseus</name>
    <dbReference type="NCBI Taxonomy" id="2598579"/>
    <lineage>
        <taxon>Bacteria</taxon>
        <taxon>Pseudomonadati</taxon>
        <taxon>Planctomycetota</taxon>
        <taxon>Planctomycetia</taxon>
        <taxon>Gemmatales</taxon>
        <taxon>Gemmataceae</taxon>
        <taxon>Limnoglobus</taxon>
    </lineage>
</organism>
<feature type="chain" id="PRO_5023014875" evidence="2">
    <location>
        <begin position="20"/>
        <end position="483"/>
    </location>
</feature>
<dbReference type="InterPro" id="IPR011992">
    <property type="entry name" value="EF-hand-dom_pair"/>
</dbReference>